<sequence length="183" mass="20805">MRIIWILGLVVVLVGCASSKKSAGGASAYANYQENVSSSLPSYPDFREAQGENSAASNTESVQAVDAQLEQVQQQLISKNETEPYFNGYSVLVFSGINREQAFKTQDELIEYFPDITPQMQYQQPRYLVKVGRYAHKIEAQKNFAMIKSQFPTARIIQDRFQREEFKSLNEINEEENDDEGQN</sequence>
<feature type="signal peptide" evidence="1">
    <location>
        <begin position="1"/>
        <end position="23"/>
    </location>
</feature>
<accession>A0ABY6MEF7</accession>
<name>A0ABY6MEF7_9BACT</name>
<evidence type="ECO:0000313" key="2">
    <source>
        <dbReference type="EMBL" id="UZD21538.1"/>
    </source>
</evidence>
<evidence type="ECO:0008006" key="4">
    <source>
        <dbReference type="Google" id="ProtNLM"/>
    </source>
</evidence>
<dbReference type="Proteomes" id="UP001163156">
    <property type="component" value="Chromosome"/>
</dbReference>
<evidence type="ECO:0000256" key="1">
    <source>
        <dbReference type="SAM" id="SignalP"/>
    </source>
</evidence>
<reference evidence="2" key="1">
    <citation type="submission" date="2022-10" db="EMBL/GenBank/DDBJ databases">
        <title>Algoriphagus sp. a novel bacteria isolate from halophytes salicornia europaea.</title>
        <authorList>
            <person name="Peng Y."/>
            <person name="Jiang L."/>
            <person name="Lee J."/>
        </authorList>
    </citation>
    <scope>NUCLEOTIDE SEQUENCE</scope>
    <source>
        <strain evidence="2">TR-M5</strain>
    </source>
</reference>
<dbReference type="RefSeq" id="WP_264808010.1">
    <property type="nucleotide sequence ID" value="NZ_CP110226.1"/>
</dbReference>
<organism evidence="2 3">
    <name type="scientific">Algoriphagus halophytocola</name>
    <dbReference type="NCBI Taxonomy" id="2991499"/>
    <lineage>
        <taxon>Bacteria</taxon>
        <taxon>Pseudomonadati</taxon>
        <taxon>Bacteroidota</taxon>
        <taxon>Cytophagia</taxon>
        <taxon>Cytophagales</taxon>
        <taxon>Cyclobacteriaceae</taxon>
        <taxon>Algoriphagus</taxon>
    </lineage>
</organism>
<protein>
    <recommendedName>
        <fullName evidence="4">SPOR domain-containing protein</fullName>
    </recommendedName>
</protein>
<dbReference type="EMBL" id="CP110226">
    <property type="protein sequence ID" value="UZD21538.1"/>
    <property type="molecule type" value="Genomic_DNA"/>
</dbReference>
<keyword evidence="1" id="KW-0732">Signal</keyword>
<evidence type="ECO:0000313" key="3">
    <source>
        <dbReference type="Proteomes" id="UP001163156"/>
    </source>
</evidence>
<proteinExistence type="predicted"/>
<dbReference type="PROSITE" id="PS51257">
    <property type="entry name" value="PROKAR_LIPOPROTEIN"/>
    <property type="match status" value="1"/>
</dbReference>
<gene>
    <name evidence="2" type="ORF">OM944_12785</name>
</gene>
<keyword evidence="3" id="KW-1185">Reference proteome</keyword>
<feature type="chain" id="PRO_5045307331" description="SPOR domain-containing protein" evidence="1">
    <location>
        <begin position="24"/>
        <end position="183"/>
    </location>
</feature>